<accession>A0A098S5R6</accession>
<evidence type="ECO:0000313" key="7">
    <source>
        <dbReference type="Proteomes" id="UP000029736"/>
    </source>
</evidence>
<dbReference type="SMART" id="SM00420">
    <property type="entry name" value="HTH_DEOR"/>
    <property type="match status" value="1"/>
</dbReference>
<evidence type="ECO:0000256" key="2">
    <source>
        <dbReference type="ARBA" id="ARBA00023015"/>
    </source>
</evidence>
<dbReference type="InterPro" id="IPR050313">
    <property type="entry name" value="Carb_Metab_HTH_regulators"/>
</dbReference>
<name>A0A098S5R6_9BACT</name>
<dbReference type="GO" id="GO:0003700">
    <property type="term" value="F:DNA-binding transcription factor activity"/>
    <property type="evidence" value="ECO:0007669"/>
    <property type="project" value="InterPro"/>
</dbReference>
<keyword evidence="1" id="KW-0678">Repressor</keyword>
<feature type="domain" description="HTH deoR-type" evidence="5">
    <location>
        <begin position="3"/>
        <end position="58"/>
    </location>
</feature>
<reference evidence="6 7" key="1">
    <citation type="journal article" date="2014" name="Int. J. Syst. Evol. Microbiol.">
        <title>Phaeodactylibacter xiamenensis gen. nov., sp. nov., a member of the family Saprospiraceae isolated from the marine alga Phaeodactylum tricornutum.</title>
        <authorList>
            <person name="Chen Z.Jr."/>
            <person name="Lei X."/>
            <person name="Lai Q."/>
            <person name="Li Y."/>
            <person name="Zhang B."/>
            <person name="Zhang J."/>
            <person name="Zhang H."/>
            <person name="Yang L."/>
            <person name="Zheng W."/>
            <person name="Tian Y."/>
            <person name="Yu Z."/>
            <person name="Xu H.Jr."/>
            <person name="Zheng T."/>
        </authorList>
    </citation>
    <scope>NUCLEOTIDE SEQUENCE [LARGE SCALE GENOMIC DNA]</scope>
    <source>
        <strain evidence="6 7">KD52</strain>
    </source>
</reference>
<dbReference type="Gene3D" id="1.10.10.10">
    <property type="entry name" value="Winged helix-like DNA-binding domain superfamily/Winged helix DNA-binding domain"/>
    <property type="match status" value="1"/>
</dbReference>
<organism evidence="6 7">
    <name type="scientific">Phaeodactylibacter xiamenensis</name>
    <dbReference type="NCBI Taxonomy" id="1524460"/>
    <lineage>
        <taxon>Bacteria</taxon>
        <taxon>Pseudomonadati</taxon>
        <taxon>Bacteroidota</taxon>
        <taxon>Saprospiria</taxon>
        <taxon>Saprospirales</taxon>
        <taxon>Haliscomenobacteraceae</taxon>
        <taxon>Phaeodactylibacter</taxon>
    </lineage>
</organism>
<evidence type="ECO:0000256" key="4">
    <source>
        <dbReference type="ARBA" id="ARBA00023163"/>
    </source>
</evidence>
<dbReference type="InterPro" id="IPR018356">
    <property type="entry name" value="Tscrpt_reg_HTH_DeoR_CS"/>
</dbReference>
<dbReference type="Pfam" id="PF00455">
    <property type="entry name" value="DeoRC"/>
    <property type="match status" value="1"/>
</dbReference>
<dbReference type="SUPFAM" id="SSF46785">
    <property type="entry name" value="Winged helix' DNA-binding domain"/>
    <property type="match status" value="1"/>
</dbReference>
<dbReference type="PANTHER" id="PTHR30363:SF4">
    <property type="entry name" value="GLYCEROL-3-PHOSPHATE REGULON REPRESSOR"/>
    <property type="match status" value="1"/>
</dbReference>
<dbReference type="PRINTS" id="PR00037">
    <property type="entry name" value="HTHLACR"/>
</dbReference>
<dbReference type="InterPro" id="IPR037171">
    <property type="entry name" value="NagB/RpiA_transferase-like"/>
</dbReference>
<dbReference type="PROSITE" id="PS00894">
    <property type="entry name" value="HTH_DEOR_1"/>
    <property type="match status" value="1"/>
</dbReference>
<dbReference type="Pfam" id="PF08220">
    <property type="entry name" value="HTH_DeoR"/>
    <property type="match status" value="1"/>
</dbReference>
<proteinExistence type="predicted"/>
<dbReference type="InterPro" id="IPR014036">
    <property type="entry name" value="DeoR-like_C"/>
</dbReference>
<dbReference type="PANTHER" id="PTHR30363">
    <property type="entry name" value="HTH-TYPE TRANSCRIPTIONAL REGULATOR SRLR-RELATED"/>
    <property type="match status" value="1"/>
</dbReference>
<gene>
    <name evidence="6" type="ORF">IX84_15935</name>
</gene>
<dbReference type="STRING" id="1524460.IX84_15935"/>
<comment type="caution">
    <text evidence="6">The sequence shown here is derived from an EMBL/GenBank/DDBJ whole genome shotgun (WGS) entry which is preliminary data.</text>
</comment>
<keyword evidence="2" id="KW-0805">Transcription regulation</keyword>
<dbReference type="GO" id="GO:0003677">
    <property type="term" value="F:DNA binding"/>
    <property type="evidence" value="ECO:0007669"/>
    <property type="project" value="UniProtKB-KW"/>
</dbReference>
<protein>
    <submittedName>
        <fullName evidence="6">DeoR faimly transcriptional regulator</fullName>
    </submittedName>
</protein>
<dbReference type="EMBL" id="JPOS01000038">
    <property type="protein sequence ID" value="KGE87148.1"/>
    <property type="molecule type" value="Genomic_DNA"/>
</dbReference>
<dbReference type="OrthoDB" id="9798651at2"/>
<dbReference type="InterPro" id="IPR036390">
    <property type="entry name" value="WH_DNA-bd_sf"/>
</dbReference>
<keyword evidence="3" id="KW-0238">DNA-binding</keyword>
<dbReference type="SUPFAM" id="SSF100950">
    <property type="entry name" value="NagB/RpiA/CoA transferase-like"/>
    <property type="match status" value="1"/>
</dbReference>
<dbReference type="PROSITE" id="PS51000">
    <property type="entry name" value="HTH_DEOR_2"/>
    <property type="match status" value="1"/>
</dbReference>
<evidence type="ECO:0000313" key="6">
    <source>
        <dbReference type="EMBL" id="KGE87148.1"/>
    </source>
</evidence>
<dbReference type="Proteomes" id="UP000029736">
    <property type="component" value="Unassembled WGS sequence"/>
</dbReference>
<dbReference type="InterPro" id="IPR036388">
    <property type="entry name" value="WH-like_DNA-bd_sf"/>
</dbReference>
<dbReference type="SMART" id="SM01134">
    <property type="entry name" value="DeoRC"/>
    <property type="match status" value="1"/>
</dbReference>
<keyword evidence="4" id="KW-0804">Transcription</keyword>
<evidence type="ECO:0000256" key="1">
    <source>
        <dbReference type="ARBA" id="ARBA00022491"/>
    </source>
</evidence>
<sequence length="249" mass="27272">MLKPERQLLILREVNVHNKVLQTDLSELLNVSEDTIRRDLQDLAESGKLKKVRGGAISNSFQMVGTTELEIYAYAEKTAIARKAISLFRNGMHILISGGTTNLEVARLLPPGLKVTFFTVSLPVAMQLARHSDSETLFIGGRISGDAQISTGGEVIKKLLSLSPDLCLLGANSIDPINGLTDSDWEVVEVKQAMREVSGQTAALAISEKLNTSTKMRVCQLSELQYLITERPPDDPFLTPFQIPGLTLL</sequence>
<evidence type="ECO:0000259" key="5">
    <source>
        <dbReference type="PROSITE" id="PS51000"/>
    </source>
</evidence>
<dbReference type="RefSeq" id="WP_044222561.1">
    <property type="nucleotide sequence ID" value="NZ_JBKAGJ010000015.1"/>
</dbReference>
<evidence type="ECO:0000256" key="3">
    <source>
        <dbReference type="ARBA" id="ARBA00023125"/>
    </source>
</evidence>
<dbReference type="InterPro" id="IPR001034">
    <property type="entry name" value="DeoR_HTH"/>
</dbReference>
<dbReference type="AlphaFoldDB" id="A0A098S5R6"/>
<keyword evidence="7" id="KW-1185">Reference proteome</keyword>